<dbReference type="EMBL" id="MHOV01000007">
    <property type="protein sequence ID" value="OGZ70588.1"/>
    <property type="molecule type" value="Genomic_DNA"/>
</dbReference>
<keyword evidence="1" id="KW-0812">Transmembrane</keyword>
<dbReference type="Proteomes" id="UP000179214">
    <property type="component" value="Unassembled WGS sequence"/>
</dbReference>
<proteinExistence type="predicted"/>
<keyword evidence="1" id="KW-0472">Membrane</keyword>
<protein>
    <submittedName>
        <fullName evidence="2">Uncharacterized protein</fullName>
    </submittedName>
</protein>
<accession>A0A1G2I971</accession>
<gene>
    <name evidence="2" type="ORF">A3F47_01445</name>
</gene>
<evidence type="ECO:0000313" key="2">
    <source>
        <dbReference type="EMBL" id="OGZ70588.1"/>
    </source>
</evidence>
<evidence type="ECO:0000313" key="3">
    <source>
        <dbReference type="Proteomes" id="UP000179214"/>
    </source>
</evidence>
<keyword evidence="1" id="KW-1133">Transmembrane helix</keyword>
<dbReference type="InterPro" id="IPR014717">
    <property type="entry name" value="Transl_elong_EF1B/ribsomal_bS6"/>
</dbReference>
<reference evidence="2 3" key="1">
    <citation type="journal article" date="2016" name="Nat. Commun.">
        <title>Thousands of microbial genomes shed light on interconnected biogeochemical processes in an aquifer system.</title>
        <authorList>
            <person name="Anantharaman K."/>
            <person name="Brown C.T."/>
            <person name="Hug L.A."/>
            <person name="Sharon I."/>
            <person name="Castelle C.J."/>
            <person name="Probst A.J."/>
            <person name="Thomas B.C."/>
            <person name="Singh A."/>
            <person name="Wilkins M.J."/>
            <person name="Karaoz U."/>
            <person name="Brodie E.L."/>
            <person name="Williams K.H."/>
            <person name="Hubbard S.S."/>
            <person name="Banfield J.F."/>
        </authorList>
    </citation>
    <scope>NUCLEOTIDE SEQUENCE [LARGE SCALE GENOMIC DNA]</scope>
</reference>
<sequence>MTTAKNQFYLISIFFALIALSLIGFLVYPSLSDIENISNSILQDKEEGVLIAAESKELDNFKKNYPIYESNLVKIDQLFVDAKNPIDFIKFLEDTALASGVDANISLSNAVPSKSVNVLPVAVFQVQAQGDLLDVLEFCNKLETGQYLVKAQSLSIRKSAKEIVVNKITLKVVDASFTIEAVTKDALASGSIIK</sequence>
<dbReference type="Gene3D" id="3.30.70.60">
    <property type="match status" value="1"/>
</dbReference>
<dbReference type="AlphaFoldDB" id="A0A1G2I971"/>
<feature type="transmembrane region" description="Helical" evidence="1">
    <location>
        <begin position="7"/>
        <end position="28"/>
    </location>
</feature>
<evidence type="ECO:0000256" key="1">
    <source>
        <dbReference type="SAM" id="Phobius"/>
    </source>
</evidence>
<comment type="caution">
    <text evidence="2">The sequence shown here is derived from an EMBL/GenBank/DDBJ whole genome shotgun (WGS) entry which is preliminary data.</text>
</comment>
<name>A0A1G2I971_9BACT</name>
<organism evidence="2 3">
    <name type="scientific">Candidatus Staskawiczbacteria bacterium RIFCSPHIGHO2_12_FULL_38_11</name>
    <dbReference type="NCBI Taxonomy" id="1802209"/>
    <lineage>
        <taxon>Bacteria</taxon>
        <taxon>Candidatus Staskawicziibacteriota</taxon>
    </lineage>
</organism>